<dbReference type="AlphaFoldDB" id="A0A7W3VS89"/>
<dbReference type="GO" id="GO:0020037">
    <property type="term" value="F:heme binding"/>
    <property type="evidence" value="ECO:0007669"/>
    <property type="project" value="InterPro"/>
</dbReference>
<dbReference type="FunFam" id="1.10.630.10:FF:000018">
    <property type="entry name" value="Cytochrome P450 monooxygenase"/>
    <property type="match status" value="1"/>
</dbReference>
<evidence type="ECO:0000256" key="3">
    <source>
        <dbReference type="ARBA" id="ARBA00022617"/>
    </source>
</evidence>
<protein>
    <submittedName>
        <fullName evidence="10">Cytochrome P450</fullName>
    </submittedName>
</protein>
<proteinExistence type="inferred from homology"/>
<dbReference type="PANTHER" id="PTHR46696">
    <property type="entry name" value="P450, PUTATIVE (EUROFUNG)-RELATED"/>
    <property type="match status" value="1"/>
</dbReference>
<sequence>MNSGTPDVLEDLARIDLTDARLYSDDRPERAWKQMREFGRPIRSGGFREHWAVTRYRHIQEVQRNAHLFSSQKGMHLGEKPTDDKAGAAAGGLSLLVTDDPAHAEMRKTINTSFTPKLLRKLTDSTLQIARDLVSAVLDQGTFDFVEKVAAPLPTIVTCELLGVPDDDRDHVKELTQAAFSGSGYTTSNAQIAAHTKLFGYCHKLLAAKRRRPGNDVATVLANATMYDQPIRPEIAVMNCHDLIAGGNETARHTSSAGALTLVTDPGEWAMLRAGRADPDTATEEILRLGCPVSHVMRVATEDVEIGGTRMHAGEFVTLWLRSANRDPEVFDRPDTLDFTRKPNRHLTFGLGSHYCIAAFLARLEVGSIVKAMLELVGTAELRGDPVHLESNFFRGYRSLPMAFTSRA</sequence>
<keyword evidence="11" id="KW-1185">Reference proteome</keyword>
<dbReference type="RefSeq" id="WP_182888984.1">
    <property type="nucleotide sequence ID" value="NZ_JACGZW010000001.1"/>
</dbReference>
<dbReference type="GO" id="GO:0005506">
    <property type="term" value="F:iron ion binding"/>
    <property type="evidence" value="ECO:0007669"/>
    <property type="project" value="InterPro"/>
</dbReference>
<keyword evidence="6 9" id="KW-0408">Iron</keyword>
<organism evidence="10 11">
    <name type="scientific">Amycolatopsis dendrobii</name>
    <dbReference type="NCBI Taxonomy" id="2760662"/>
    <lineage>
        <taxon>Bacteria</taxon>
        <taxon>Bacillati</taxon>
        <taxon>Actinomycetota</taxon>
        <taxon>Actinomycetes</taxon>
        <taxon>Pseudonocardiales</taxon>
        <taxon>Pseudonocardiaceae</taxon>
        <taxon>Amycolatopsis</taxon>
    </lineage>
</organism>
<dbReference type="PROSITE" id="PS00086">
    <property type="entry name" value="CYTOCHROME_P450"/>
    <property type="match status" value="1"/>
</dbReference>
<comment type="caution">
    <text evidence="10">The sequence shown here is derived from an EMBL/GenBank/DDBJ whole genome shotgun (WGS) entry which is preliminary data.</text>
</comment>
<evidence type="ECO:0000313" key="11">
    <source>
        <dbReference type="Proteomes" id="UP000526734"/>
    </source>
</evidence>
<evidence type="ECO:0000256" key="9">
    <source>
        <dbReference type="RuleBase" id="RU000461"/>
    </source>
</evidence>
<dbReference type="InterPro" id="IPR002397">
    <property type="entry name" value="Cyt_P450_B"/>
</dbReference>
<evidence type="ECO:0000256" key="5">
    <source>
        <dbReference type="ARBA" id="ARBA00023002"/>
    </source>
</evidence>
<evidence type="ECO:0000256" key="8">
    <source>
        <dbReference type="ARBA" id="ARBA00055433"/>
    </source>
</evidence>
<gene>
    <name evidence="10" type="ORF">H4281_01215</name>
</gene>
<dbReference type="Gene3D" id="1.10.630.10">
    <property type="entry name" value="Cytochrome P450"/>
    <property type="match status" value="1"/>
</dbReference>
<comment type="similarity">
    <text evidence="2 9">Belongs to the cytochrome P450 family.</text>
</comment>
<evidence type="ECO:0000256" key="2">
    <source>
        <dbReference type="ARBA" id="ARBA00010617"/>
    </source>
</evidence>
<evidence type="ECO:0000256" key="6">
    <source>
        <dbReference type="ARBA" id="ARBA00023004"/>
    </source>
</evidence>
<keyword evidence="7 9" id="KW-0503">Monooxygenase</keyword>
<dbReference type="PANTHER" id="PTHR46696:SF4">
    <property type="entry name" value="BIOTIN BIOSYNTHESIS CYTOCHROME P450"/>
    <property type="match status" value="1"/>
</dbReference>
<keyword evidence="5 9" id="KW-0560">Oxidoreductase</keyword>
<comment type="pathway">
    <text evidence="1">Antibiotic biosynthesis; vancomycin biosynthesis.</text>
</comment>
<reference evidence="10 11" key="1">
    <citation type="submission" date="2020-08" db="EMBL/GenBank/DDBJ databases">
        <title>Amycolatopsis sp. nov. DR6-1 isolated from Dendrobium heterocarpum.</title>
        <authorList>
            <person name="Tedsree N."/>
            <person name="Kuncharoen N."/>
            <person name="Likhitwitayawuid K."/>
            <person name="Tanasupawat S."/>
        </authorList>
    </citation>
    <scope>NUCLEOTIDE SEQUENCE [LARGE SCALE GENOMIC DNA]</scope>
    <source>
        <strain evidence="10 11">DR6-1</strain>
    </source>
</reference>
<dbReference type="GO" id="GO:0006707">
    <property type="term" value="P:cholesterol catabolic process"/>
    <property type="evidence" value="ECO:0007669"/>
    <property type="project" value="TreeGrafter"/>
</dbReference>
<dbReference type="EMBL" id="JACGZW010000001">
    <property type="protein sequence ID" value="MBB1151742.1"/>
    <property type="molecule type" value="Genomic_DNA"/>
</dbReference>
<name>A0A7W3VS89_9PSEU</name>
<dbReference type="InterPro" id="IPR017972">
    <property type="entry name" value="Cyt_P450_CS"/>
</dbReference>
<evidence type="ECO:0000313" key="10">
    <source>
        <dbReference type="EMBL" id="MBB1151742.1"/>
    </source>
</evidence>
<dbReference type="GO" id="GO:0036199">
    <property type="term" value="F:cholest-4-en-3-one 26-monooxygenase activity"/>
    <property type="evidence" value="ECO:0007669"/>
    <property type="project" value="TreeGrafter"/>
</dbReference>
<dbReference type="Pfam" id="PF00067">
    <property type="entry name" value="p450"/>
    <property type="match status" value="1"/>
</dbReference>
<dbReference type="InterPro" id="IPR001128">
    <property type="entry name" value="Cyt_P450"/>
</dbReference>
<dbReference type="Proteomes" id="UP000526734">
    <property type="component" value="Unassembled WGS sequence"/>
</dbReference>
<evidence type="ECO:0000256" key="7">
    <source>
        <dbReference type="ARBA" id="ARBA00023033"/>
    </source>
</evidence>
<evidence type="ECO:0000256" key="1">
    <source>
        <dbReference type="ARBA" id="ARBA00004660"/>
    </source>
</evidence>
<dbReference type="SUPFAM" id="SSF48264">
    <property type="entry name" value="Cytochrome P450"/>
    <property type="match status" value="1"/>
</dbReference>
<accession>A0A7W3VS89</accession>
<keyword evidence="4 9" id="KW-0479">Metal-binding</keyword>
<comment type="function">
    <text evidence="8">Involved in the coupling of aromatic side chains of the heptapeptide of vancomycin.</text>
</comment>
<dbReference type="GO" id="GO:0008395">
    <property type="term" value="F:steroid hydroxylase activity"/>
    <property type="evidence" value="ECO:0007669"/>
    <property type="project" value="TreeGrafter"/>
</dbReference>
<dbReference type="InterPro" id="IPR036396">
    <property type="entry name" value="Cyt_P450_sf"/>
</dbReference>
<evidence type="ECO:0000256" key="4">
    <source>
        <dbReference type="ARBA" id="ARBA00022723"/>
    </source>
</evidence>
<keyword evidence="3 9" id="KW-0349">Heme</keyword>
<dbReference type="PRINTS" id="PR00359">
    <property type="entry name" value="BP450"/>
</dbReference>